<dbReference type="InterPro" id="IPR002126">
    <property type="entry name" value="Cadherin-like_dom"/>
</dbReference>
<dbReference type="PROSITE" id="PS50268">
    <property type="entry name" value="CADHERIN_2"/>
    <property type="match status" value="1"/>
</dbReference>
<evidence type="ECO:0000256" key="3">
    <source>
        <dbReference type="ARBA" id="ARBA00022737"/>
    </source>
</evidence>
<gene>
    <name evidence="11" type="primary">DCHS2</name>
</gene>
<keyword evidence="4 9" id="KW-0106">Calcium</keyword>
<evidence type="ECO:0000256" key="7">
    <source>
        <dbReference type="ARBA" id="ARBA00023136"/>
    </source>
</evidence>
<dbReference type="GO" id="GO:0007156">
    <property type="term" value="P:homophilic cell adhesion via plasma membrane adhesion molecules"/>
    <property type="evidence" value="ECO:0007669"/>
    <property type="project" value="InterPro"/>
</dbReference>
<dbReference type="EMBL" id="HAEH01007408">
    <property type="protein sequence ID" value="SBR81806.1"/>
    <property type="molecule type" value="Transcribed_RNA"/>
</dbReference>
<evidence type="ECO:0000259" key="10">
    <source>
        <dbReference type="PROSITE" id="PS50268"/>
    </source>
</evidence>
<protein>
    <submittedName>
        <fullName evidence="11">Dachsous 2</fullName>
    </submittedName>
</protein>
<dbReference type="GO" id="GO:0005509">
    <property type="term" value="F:calcium ion binding"/>
    <property type="evidence" value="ECO:0007669"/>
    <property type="project" value="UniProtKB-UniRule"/>
</dbReference>
<organism evidence="11">
    <name type="scientific">Nothobranchius rachovii</name>
    <name type="common">bluefin notho</name>
    <dbReference type="NCBI Taxonomy" id="451742"/>
    <lineage>
        <taxon>Eukaryota</taxon>
        <taxon>Metazoa</taxon>
        <taxon>Chordata</taxon>
        <taxon>Craniata</taxon>
        <taxon>Vertebrata</taxon>
        <taxon>Euteleostomi</taxon>
        <taxon>Actinopterygii</taxon>
        <taxon>Neopterygii</taxon>
        <taxon>Teleostei</taxon>
        <taxon>Neoteleostei</taxon>
        <taxon>Acanthomorphata</taxon>
        <taxon>Ovalentaria</taxon>
        <taxon>Atherinomorphae</taxon>
        <taxon>Cyprinodontiformes</taxon>
        <taxon>Nothobranchiidae</taxon>
        <taxon>Nothobranchius</taxon>
    </lineage>
</organism>
<evidence type="ECO:0000256" key="2">
    <source>
        <dbReference type="ARBA" id="ARBA00022692"/>
    </source>
</evidence>
<dbReference type="SUPFAM" id="SSF49313">
    <property type="entry name" value="Cadherin-like"/>
    <property type="match status" value="1"/>
</dbReference>
<evidence type="ECO:0000256" key="5">
    <source>
        <dbReference type="ARBA" id="ARBA00022889"/>
    </source>
</evidence>
<dbReference type="CDD" id="cd11304">
    <property type="entry name" value="Cadherin_repeat"/>
    <property type="match status" value="1"/>
</dbReference>
<dbReference type="Pfam" id="PF00028">
    <property type="entry name" value="Cadherin"/>
    <property type="match status" value="1"/>
</dbReference>
<keyword evidence="2" id="KW-0812">Transmembrane</keyword>
<keyword evidence="3" id="KW-0677">Repeat</keyword>
<dbReference type="GO" id="GO:0016020">
    <property type="term" value="C:membrane"/>
    <property type="evidence" value="ECO:0007669"/>
    <property type="project" value="UniProtKB-SubCell"/>
</dbReference>
<evidence type="ECO:0000256" key="1">
    <source>
        <dbReference type="ARBA" id="ARBA00004370"/>
    </source>
</evidence>
<dbReference type="FunFam" id="2.60.40.60:FF:000116">
    <property type="entry name" value="Dachsous cadherin-related 2"/>
    <property type="match status" value="1"/>
</dbReference>
<feature type="domain" description="Cadherin" evidence="10">
    <location>
        <begin position="20"/>
        <end position="119"/>
    </location>
</feature>
<feature type="non-terminal residue" evidence="11">
    <location>
        <position position="1"/>
    </location>
</feature>
<dbReference type="AlphaFoldDB" id="A0A1A8PKK2"/>
<reference evidence="11" key="1">
    <citation type="submission" date="2016-05" db="EMBL/GenBank/DDBJ databases">
        <authorList>
            <person name="Lavstsen T."/>
            <person name="Jespersen J.S."/>
        </authorList>
    </citation>
    <scope>NUCLEOTIDE SEQUENCE</scope>
    <source>
        <tissue evidence="11">Brain</tissue>
    </source>
</reference>
<proteinExistence type="predicted"/>
<evidence type="ECO:0000256" key="6">
    <source>
        <dbReference type="ARBA" id="ARBA00022989"/>
    </source>
</evidence>
<accession>A0A1A8PKK2</accession>
<keyword evidence="8" id="KW-0325">Glycoprotein</keyword>
<feature type="non-terminal residue" evidence="11">
    <location>
        <position position="120"/>
    </location>
</feature>
<dbReference type="InterPro" id="IPR015919">
    <property type="entry name" value="Cadherin-like_sf"/>
</dbReference>
<keyword evidence="5" id="KW-0130">Cell adhesion</keyword>
<dbReference type="Gene3D" id="2.60.40.60">
    <property type="entry name" value="Cadherins"/>
    <property type="match status" value="1"/>
</dbReference>
<dbReference type="SMART" id="SM00112">
    <property type="entry name" value="CA"/>
    <property type="match status" value="1"/>
</dbReference>
<keyword evidence="6" id="KW-1133">Transmembrane helix</keyword>
<reference evidence="11" key="2">
    <citation type="submission" date="2016-06" db="EMBL/GenBank/DDBJ databases">
        <title>The genome of a short-lived fish provides insights into sex chromosome evolution and the genetic control of aging.</title>
        <authorList>
            <person name="Reichwald K."/>
            <person name="Felder M."/>
            <person name="Petzold A."/>
            <person name="Koch P."/>
            <person name="Groth M."/>
            <person name="Platzer M."/>
        </authorList>
    </citation>
    <scope>NUCLEOTIDE SEQUENCE</scope>
    <source>
        <tissue evidence="11">Brain</tissue>
    </source>
</reference>
<sequence length="120" mass="13127">VHILGTDVNDNPPQFRYLPVSKELRVQIWAGVPAGFLVTNMFAKDLDAGENGTVTHSLVTDDGEGDFEINSKTGDITTTHLFNQKHEAFFTLKIIAKDSGAIPQEDTAVVHVQVHGLEDL</sequence>
<comment type="subcellular location">
    <subcellularLocation>
        <location evidence="1">Membrane</location>
    </subcellularLocation>
</comment>
<dbReference type="PANTHER" id="PTHR24026:SF136">
    <property type="entry name" value="PROTOCADHERIN-23"/>
    <property type="match status" value="1"/>
</dbReference>
<keyword evidence="7" id="KW-0472">Membrane</keyword>
<name>A0A1A8PKK2_9TELE</name>
<evidence type="ECO:0000256" key="4">
    <source>
        <dbReference type="ARBA" id="ARBA00022837"/>
    </source>
</evidence>
<dbReference type="PANTHER" id="PTHR24026">
    <property type="entry name" value="FAT ATYPICAL CADHERIN-RELATED"/>
    <property type="match status" value="1"/>
</dbReference>
<evidence type="ECO:0000313" key="11">
    <source>
        <dbReference type="EMBL" id="SBR81806.1"/>
    </source>
</evidence>
<evidence type="ECO:0000256" key="9">
    <source>
        <dbReference type="PROSITE-ProRule" id="PRU00043"/>
    </source>
</evidence>
<evidence type="ECO:0000256" key="8">
    <source>
        <dbReference type="ARBA" id="ARBA00023180"/>
    </source>
</evidence>